<accession>A0A4Y9SRI6</accession>
<dbReference type="PROSITE" id="PS51257">
    <property type="entry name" value="PROKAR_LIPOPROTEIN"/>
    <property type="match status" value="1"/>
</dbReference>
<organism evidence="2 3">
    <name type="scientific">Duganella callida</name>
    <dbReference type="NCBI Taxonomy" id="2561932"/>
    <lineage>
        <taxon>Bacteria</taxon>
        <taxon>Pseudomonadati</taxon>
        <taxon>Pseudomonadota</taxon>
        <taxon>Betaproteobacteria</taxon>
        <taxon>Burkholderiales</taxon>
        <taxon>Oxalobacteraceae</taxon>
        <taxon>Telluria group</taxon>
        <taxon>Duganella</taxon>
    </lineage>
</organism>
<dbReference type="OrthoDB" id="8705574at2"/>
<evidence type="ECO:0008006" key="4">
    <source>
        <dbReference type="Google" id="ProtNLM"/>
    </source>
</evidence>
<dbReference type="AlphaFoldDB" id="A0A4Y9SRI6"/>
<dbReference type="EMBL" id="SPVG01000042">
    <property type="protein sequence ID" value="TFW29068.1"/>
    <property type="molecule type" value="Genomic_DNA"/>
</dbReference>
<dbReference type="RefSeq" id="WP_135200434.1">
    <property type="nucleotide sequence ID" value="NZ_SPVG01000042.1"/>
</dbReference>
<evidence type="ECO:0000256" key="1">
    <source>
        <dbReference type="SAM" id="SignalP"/>
    </source>
</evidence>
<gene>
    <name evidence="2" type="ORF">E4L98_04805</name>
</gene>
<keyword evidence="3" id="KW-1185">Reference proteome</keyword>
<sequence>MKMIIAAVAALAALTGCAVQQPGYYATTTRVQDPYQWHTVAVMPAGSPAQSGTWTEELPAQSSTVTSYSTQPTYTTTYVTQPTYYAPAPVYYAPAPAYYYPPVSIGLDFSFGHWCCRGGWGGRGGRGGWGHHR</sequence>
<keyword evidence="1" id="KW-0732">Signal</keyword>
<dbReference type="Proteomes" id="UP000297729">
    <property type="component" value="Unassembled WGS sequence"/>
</dbReference>
<name>A0A4Y9SRI6_9BURK</name>
<feature type="chain" id="PRO_5021397218" description="Lipoprotein" evidence="1">
    <location>
        <begin position="19"/>
        <end position="133"/>
    </location>
</feature>
<proteinExistence type="predicted"/>
<evidence type="ECO:0000313" key="2">
    <source>
        <dbReference type="EMBL" id="TFW29068.1"/>
    </source>
</evidence>
<protein>
    <recommendedName>
        <fullName evidence="4">Lipoprotein</fullName>
    </recommendedName>
</protein>
<evidence type="ECO:0000313" key="3">
    <source>
        <dbReference type="Proteomes" id="UP000297729"/>
    </source>
</evidence>
<reference evidence="2 3" key="1">
    <citation type="submission" date="2019-03" db="EMBL/GenBank/DDBJ databases">
        <title>Draft Genome Sequence of Duganella callidus sp. nov., a Novel Duganella Species Isolated from Cultivated Soil.</title>
        <authorList>
            <person name="Raths R."/>
            <person name="Peta V."/>
            <person name="Bucking H."/>
        </authorList>
    </citation>
    <scope>NUCLEOTIDE SEQUENCE [LARGE SCALE GENOMIC DNA]</scope>
    <source>
        <strain evidence="2 3">DN04</strain>
    </source>
</reference>
<comment type="caution">
    <text evidence="2">The sequence shown here is derived from an EMBL/GenBank/DDBJ whole genome shotgun (WGS) entry which is preliminary data.</text>
</comment>
<feature type="signal peptide" evidence="1">
    <location>
        <begin position="1"/>
        <end position="18"/>
    </location>
</feature>